<accession>A0A1G2MUP3</accession>
<dbReference type="CDD" id="cd16376">
    <property type="entry name" value="Avd_like"/>
    <property type="match status" value="1"/>
</dbReference>
<evidence type="ECO:0000256" key="1">
    <source>
        <dbReference type="SAM" id="Phobius"/>
    </source>
</evidence>
<dbReference type="Proteomes" id="UP000177943">
    <property type="component" value="Unassembled WGS sequence"/>
</dbReference>
<dbReference type="InterPro" id="IPR036583">
    <property type="entry name" value="23S_rRNA_IVS_sf"/>
</dbReference>
<evidence type="ECO:0000313" key="2">
    <source>
        <dbReference type="EMBL" id="OHA26671.1"/>
    </source>
</evidence>
<evidence type="ECO:0000313" key="3">
    <source>
        <dbReference type="Proteomes" id="UP000177943"/>
    </source>
</evidence>
<gene>
    <name evidence="2" type="ORF">A3D56_02605</name>
</gene>
<name>A0A1G2MUP3_9BACT</name>
<dbReference type="EMBL" id="MHRP01000028">
    <property type="protein sequence ID" value="OHA26671.1"/>
    <property type="molecule type" value="Genomic_DNA"/>
</dbReference>
<reference evidence="2 3" key="1">
    <citation type="journal article" date="2016" name="Nat. Commun.">
        <title>Thousands of microbial genomes shed light on interconnected biogeochemical processes in an aquifer system.</title>
        <authorList>
            <person name="Anantharaman K."/>
            <person name="Brown C.T."/>
            <person name="Hug L.A."/>
            <person name="Sharon I."/>
            <person name="Castelle C.J."/>
            <person name="Probst A.J."/>
            <person name="Thomas B.C."/>
            <person name="Singh A."/>
            <person name="Wilkins M.J."/>
            <person name="Karaoz U."/>
            <person name="Brodie E.L."/>
            <person name="Williams K.H."/>
            <person name="Hubbard S.S."/>
            <person name="Banfield J.F."/>
        </authorList>
    </citation>
    <scope>NUCLEOTIDE SEQUENCE [LARGE SCALE GENOMIC DNA]</scope>
</reference>
<keyword evidence="1" id="KW-0472">Membrane</keyword>
<sequence>MQSYDDNPPPNDFLVPLVHKIQNLYKNIYRLGTKIPKRDKLGIHSLFETICLTLMILAIESTFTRGVAKKPMLEKLRVKTEIAKQLLRTEYELSIITDTLYLDYVSQLVEISKMTTGWIQSLPQKPEKEQNGSFS</sequence>
<keyword evidence="1" id="KW-0812">Transmembrane</keyword>
<keyword evidence="1" id="KW-1133">Transmembrane helix</keyword>
<protein>
    <recommendedName>
        <fullName evidence="4">Four helix bundle protein</fullName>
    </recommendedName>
</protein>
<evidence type="ECO:0008006" key="4">
    <source>
        <dbReference type="Google" id="ProtNLM"/>
    </source>
</evidence>
<organism evidence="2 3">
    <name type="scientific">Candidatus Taylorbacteria bacterium RIFCSPHIGHO2_02_FULL_45_35</name>
    <dbReference type="NCBI Taxonomy" id="1802311"/>
    <lineage>
        <taxon>Bacteria</taxon>
        <taxon>Candidatus Tayloriibacteriota</taxon>
    </lineage>
</organism>
<dbReference type="Gene3D" id="1.20.1440.60">
    <property type="entry name" value="23S rRNA-intervening sequence"/>
    <property type="match status" value="1"/>
</dbReference>
<dbReference type="InterPro" id="IPR055360">
    <property type="entry name" value="bAvd"/>
</dbReference>
<feature type="transmembrane region" description="Helical" evidence="1">
    <location>
        <begin position="41"/>
        <end position="63"/>
    </location>
</feature>
<comment type="caution">
    <text evidence="2">The sequence shown here is derived from an EMBL/GenBank/DDBJ whole genome shotgun (WGS) entry which is preliminary data.</text>
</comment>
<dbReference type="AlphaFoldDB" id="A0A1G2MUP3"/>
<proteinExistence type="predicted"/>